<evidence type="ECO:0000256" key="5">
    <source>
        <dbReference type="SAM" id="MobiDB-lite"/>
    </source>
</evidence>
<reference evidence="6" key="2">
    <citation type="submission" date="2023-02" db="EMBL/GenBank/DDBJ databases">
        <authorList>
            <person name="Swenson N.G."/>
            <person name="Wegrzyn J.L."/>
            <person name="Mcevoy S.L."/>
        </authorList>
    </citation>
    <scope>NUCLEOTIDE SEQUENCE</scope>
    <source>
        <strain evidence="6">91603</strain>
        <tissue evidence="6">Leaf</tissue>
    </source>
</reference>
<dbReference type="Proteomes" id="UP001064489">
    <property type="component" value="Chromosome 10"/>
</dbReference>
<comment type="caution">
    <text evidence="6">The sequence shown here is derived from an EMBL/GenBank/DDBJ whole genome shotgun (WGS) entry which is preliminary data.</text>
</comment>
<gene>
    <name evidence="6" type="ORF">LWI28_025851</name>
</gene>
<keyword evidence="7" id="KW-1185">Reference proteome</keyword>
<reference evidence="6" key="1">
    <citation type="journal article" date="2022" name="Plant J.">
        <title>Strategies of tolerance reflected in two North American maple genomes.</title>
        <authorList>
            <person name="McEvoy S.L."/>
            <person name="Sezen U.U."/>
            <person name="Trouern-Trend A."/>
            <person name="McMahon S.M."/>
            <person name="Schaberg P.G."/>
            <person name="Yang J."/>
            <person name="Wegrzyn J.L."/>
            <person name="Swenson N.G."/>
        </authorList>
    </citation>
    <scope>NUCLEOTIDE SEQUENCE</scope>
    <source>
        <strain evidence="6">91603</strain>
    </source>
</reference>
<evidence type="ECO:0000256" key="1">
    <source>
        <dbReference type="ARBA" id="ARBA00000085"/>
    </source>
</evidence>
<dbReference type="PANTHER" id="PTHR43047">
    <property type="entry name" value="TWO-COMPONENT HISTIDINE PROTEIN KINASE"/>
    <property type="match status" value="1"/>
</dbReference>
<dbReference type="EMBL" id="JAJSOW010000105">
    <property type="protein sequence ID" value="KAI9166076.1"/>
    <property type="molecule type" value="Genomic_DNA"/>
</dbReference>
<proteinExistence type="predicted"/>
<protein>
    <recommendedName>
        <fullName evidence="2">histidine kinase</fullName>
        <ecNumber evidence="2">2.7.13.3</ecNumber>
    </recommendedName>
</protein>
<keyword evidence="3" id="KW-0808">Transferase</keyword>
<name>A0AAD5IJK1_ACENE</name>
<evidence type="ECO:0000313" key="7">
    <source>
        <dbReference type="Proteomes" id="UP001064489"/>
    </source>
</evidence>
<feature type="region of interest" description="Disordered" evidence="5">
    <location>
        <begin position="141"/>
        <end position="178"/>
    </location>
</feature>
<evidence type="ECO:0000256" key="2">
    <source>
        <dbReference type="ARBA" id="ARBA00012438"/>
    </source>
</evidence>
<dbReference type="GO" id="GO:0009927">
    <property type="term" value="F:histidine phosphotransfer kinase activity"/>
    <property type="evidence" value="ECO:0007669"/>
    <property type="project" value="TreeGrafter"/>
</dbReference>
<comment type="catalytic activity">
    <reaction evidence="1">
        <text>ATP + protein L-histidine = ADP + protein N-phospho-L-histidine.</text>
        <dbReference type="EC" id="2.7.13.3"/>
    </reaction>
</comment>
<dbReference type="GO" id="GO:0005886">
    <property type="term" value="C:plasma membrane"/>
    <property type="evidence" value="ECO:0007669"/>
    <property type="project" value="TreeGrafter"/>
</dbReference>
<organism evidence="6 7">
    <name type="scientific">Acer negundo</name>
    <name type="common">Box elder</name>
    <dbReference type="NCBI Taxonomy" id="4023"/>
    <lineage>
        <taxon>Eukaryota</taxon>
        <taxon>Viridiplantae</taxon>
        <taxon>Streptophyta</taxon>
        <taxon>Embryophyta</taxon>
        <taxon>Tracheophyta</taxon>
        <taxon>Spermatophyta</taxon>
        <taxon>Magnoliopsida</taxon>
        <taxon>eudicotyledons</taxon>
        <taxon>Gunneridae</taxon>
        <taxon>Pentapetalae</taxon>
        <taxon>rosids</taxon>
        <taxon>malvids</taxon>
        <taxon>Sapindales</taxon>
        <taxon>Sapindaceae</taxon>
        <taxon>Hippocastanoideae</taxon>
        <taxon>Acereae</taxon>
        <taxon>Acer</taxon>
    </lineage>
</organism>
<dbReference type="EC" id="2.7.13.3" evidence="2"/>
<keyword evidence="4" id="KW-0418">Kinase</keyword>
<evidence type="ECO:0000256" key="3">
    <source>
        <dbReference type="ARBA" id="ARBA00022679"/>
    </source>
</evidence>
<dbReference type="PANTHER" id="PTHR43047:SF68">
    <property type="entry name" value="HISTIDINE KINASE 5"/>
    <property type="match status" value="1"/>
</dbReference>
<evidence type="ECO:0000313" key="6">
    <source>
        <dbReference type="EMBL" id="KAI9166076.1"/>
    </source>
</evidence>
<accession>A0AAD5IJK1</accession>
<dbReference type="AlphaFoldDB" id="A0AAD5IJK1"/>
<dbReference type="GO" id="GO:0000155">
    <property type="term" value="F:phosphorelay sensor kinase activity"/>
    <property type="evidence" value="ECO:0007669"/>
    <property type="project" value="TreeGrafter"/>
</dbReference>
<evidence type="ECO:0000256" key="4">
    <source>
        <dbReference type="ARBA" id="ARBA00022777"/>
    </source>
</evidence>
<sequence>MVEILSNTRLDREQQSLLDVMISPGDLVLQLINVILDLSKVESGVMKLEATKFRPREVVKHVTGDVLRIRQILTNLLLFMFLFWFCISTRKYFLHSTQQPEGHVGIKLYVIPEPPFAQEDLHQKSKANQSTANAAIELNHHQSTTSHTSISDQKGFHGNDNEPGTPVNCGNSMDGDSE</sequence>